<dbReference type="InterPro" id="IPR015659">
    <property type="entry name" value="Proline_oxidase"/>
</dbReference>
<dbReference type="InterPro" id="IPR029041">
    <property type="entry name" value="FAD-linked_oxidoreductase-like"/>
</dbReference>
<dbReference type="GO" id="GO:0004657">
    <property type="term" value="F:proline dehydrogenase activity"/>
    <property type="evidence" value="ECO:0007669"/>
    <property type="project" value="UniProtKB-EC"/>
</dbReference>
<dbReference type="EC" id="1.5.5.2" evidence="2 5"/>
<dbReference type="Gene3D" id="3.20.20.220">
    <property type="match status" value="1"/>
</dbReference>
<keyword evidence="5" id="KW-0274">FAD</keyword>
<dbReference type="GO" id="GO:0005739">
    <property type="term" value="C:mitochondrion"/>
    <property type="evidence" value="ECO:0007669"/>
    <property type="project" value="TreeGrafter"/>
</dbReference>
<evidence type="ECO:0000256" key="1">
    <source>
        <dbReference type="ARBA" id="ARBA00005869"/>
    </source>
</evidence>
<evidence type="ECO:0000256" key="4">
    <source>
        <dbReference type="ARBA" id="ARBA00023062"/>
    </source>
</evidence>
<protein>
    <recommendedName>
        <fullName evidence="2 5">Proline dehydrogenase</fullName>
        <ecNumber evidence="2 5">1.5.5.2</ecNumber>
    </recommendedName>
</protein>
<dbReference type="SUPFAM" id="SSF51730">
    <property type="entry name" value="FAD-linked oxidoreductase"/>
    <property type="match status" value="1"/>
</dbReference>
<dbReference type="PANTHER" id="PTHR13914:SF0">
    <property type="entry name" value="PROLINE DEHYDROGENASE 1, MITOCHONDRIAL"/>
    <property type="match status" value="1"/>
</dbReference>
<comment type="catalytic activity">
    <reaction evidence="5">
        <text>L-proline + a quinone = (S)-1-pyrroline-5-carboxylate + a quinol + H(+)</text>
        <dbReference type="Rhea" id="RHEA:23784"/>
        <dbReference type="ChEBI" id="CHEBI:15378"/>
        <dbReference type="ChEBI" id="CHEBI:17388"/>
        <dbReference type="ChEBI" id="CHEBI:24646"/>
        <dbReference type="ChEBI" id="CHEBI:60039"/>
        <dbReference type="ChEBI" id="CHEBI:132124"/>
        <dbReference type="EC" id="1.5.5.2"/>
    </reaction>
</comment>
<dbReference type="GO" id="GO:0010133">
    <property type="term" value="P:L-proline catabolic process to L-glutamate"/>
    <property type="evidence" value="ECO:0007669"/>
    <property type="project" value="TreeGrafter"/>
</dbReference>
<comment type="cofactor">
    <cofactor evidence="5">
        <name>FAD</name>
        <dbReference type="ChEBI" id="CHEBI:57692"/>
    </cofactor>
</comment>
<dbReference type="eggNOG" id="KOG0186">
    <property type="taxonomic scope" value="Eukaryota"/>
</dbReference>
<dbReference type="HOGENOM" id="CLU_018202_3_0_1"/>
<keyword evidence="5" id="KW-0285">Flavoprotein</keyword>
<dbReference type="Pfam" id="PF01619">
    <property type="entry name" value="Pro_dh"/>
    <property type="match status" value="1"/>
</dbReference>
<dbReference type="Proteomes" id="UP000008021">
    <property type="component" value="Chromosome 10"/>
</dbReference>
<dbReference type="GO" id="GO:0071949">
    <property type="term" value="F:FAD binding"/>
    <property type="evidence" value="ECO:0007669"/>
    <property type="project" value="TreeGrafter"/>
</dbReference>
<evidence type="ECO:0000259" key="6">
    <source>
        <dbReference type="Pfam" id="PF01619"/>
    </source>
</evidence>
<dbReference type="STRING" id="40149.A0A0E0F0T2"/>
<proteinExistence type="inferred from homology"/>
<evidence type="ECO:0000256" key="5">
    <source>
        <dbReference type="RuleBase" id="RU364054"/>
    </source>
</evidence>
<evidence type="ECO:0000313" key="7">
    <source>
        <dbReference type="EnsemblPlants" id="OMERI10G14400.1"/>
    </source>
</evidence>
<evidence type="ECO:0000313" key="8">
    <source>
        <dbReference type="Proteomes" id="UP000008021"/>
    </source>
</evidence>
<reference evidence="7" key="2">
    <citation type="submission" date="2018-05" db="EMBL/GenBank/DDBJ databases">
        <title>OmerRS3 (Oryza meridionalis Reference Sequence Version 3).</title>
        <authorList>
            <person name="Zhang J."/>
            <person name="Kudrna D."/>
            <person name="Lee S."/>
            <person name="Talag J."/>
            <person name="Welchert J."/>
            <person name="Wing R.A."/>
        </authorList>
    </citation>
    <scope>NUCLEOTIDE SEQUENCE [LARGE SCALE GENOMIC DNA]</scope>
    <source>
        <strain evidence="7">cv. OR44</strain>
    </source>
</reference>
<organism evidence="7">
    <name type="scientific">Oryza meridionalis</name>
    <dbReference type="NCBI Taxonomy" id="40149"/>
    <lineage>
        <taxon>Eukaryota</taxon>
        <taxon>Viridiplantae</taxon>
        <taxon>Streptophyta</taxon>
        <taxon>Embryophyta</taxon>
        <taxon>Tracheophyta</taxon>
        <taxon>Spermatophyta</taxon>
        <taxon>Magnoliopsida</taxon>
        <taxon>Liliopsida</taxon>
        <taxon>Poales</taxon>
        <taxon>Poaceae</taxon>
        <taxon>BOP clade</taxon>
        <taxon>Oryzoideae</taxon>
        <taxon>Oryzeae</taxon>
        <taxon>Oryzinae</taxon>
        <taxon>Oryza</taxon>
    </lineage>
</organism>
<comment type="similarity">
    <text evidence="1 5">Belongs to the proline oxidase family.</text>
</comment>
<sequence>MAIASRIQKRVLASFAAAAAAKLPEAAVAAAGGAAEAVEEVASPVQEQAQGAQVLEFGDTERLFAGERSASLVRTLAVLQALSVGPLVDVATAALRSPAVAGSAAGRAAARATAYQHFCAGETAEEAAAAVRRLWRGGMGGILDYGIEDAEDGPACDRNAVGFLAAIDVAASLPPGSVSRLAAGVLSLSLSVSPCCRRAWLWDQEAATSDGIFGILRERTRGFLGNLPASVCIKITALCPVALLEKASDLLRWQQKHPETKLPWKVHGFPVLCDSSPLYLTAREPPALEAEEERELEMAHGRLLAIGERCAEYDIPLLVDAEYATVQPAIDYFSFAGALAFNGGGRSIVHGTVQAYLRDARDRLEAMARAAQGERVCLALKLVRGAYLAREARLAAALGVPSPVHRSIQDTHDCYNGCAAFLLDRVRRGAAAVTLATHNVESGQLAAARALELGIGGGGDRGLQFAQLMGMADGLSLGLRNAGFQVSKYLPYGPVEQIIPYLIRRAEENRGLLSSSSFDRQLLRKELVRRFKAAMLGRE</sequence>
<keyword evidence="8" id="KW-1185">Reference proteome</keyword>
<keyword evidence="3 5" id="KW-0560">Oxidoreductase</keyword>
<dbReference type="EnsemblPlants" id="OMERI10G14400.1">
    <property type="protein sequence ID" value="OMERI10G14400.1"/>
    <property type="gene ID" value="OMERI10G14400"/>
</dbReference>
<dbReference type="PANTHER" id="PTHR13914">
    <property type="entry name" value="PROLINE OXIDASE"/>
    <property type="match status" value="1"/>
</dbReference>
<feature type="domain" description="Proline dehydrogenase" evidence="6">
    <location>
        <begin position="235"/>
        <end position="514"/>
    </location>
</feature>
<dbReference type="AlphaFoldDB" id="A0A0E0F0T2"/>
<dbReference type="InterPro" id="IPR002872">
    <property type="entry name" value="Proline_DH_dom"/>
</dbReference>
<dbReference type="Gramene" id="OMERI10G14400.1">
    <property type="protein sequence ID" value="OMERI10G14400.1"/>
    <property type="gene ID" value="OMERI10G14400"/>
</dbReference>
<reference evidence="7" key="1">
    <citation type="submission" date="2015-04" db="UniProtKB">
        <authorList>
            <consortium name="EnsemblPlants"/>
        </authorList>
    </citation>
    <scope>IDENTIFICATION</scope>
</reference>
<keyword evidence="4 5" id="KW-0642">Proline metabolism</keyword>
<evidence type="ECO:0000256" key="2">
    <source>
        <dbReference type="ARBA" id="ARBA00012695"/>
    </source>
</evidence>
<accession>A0A0E0F0T2</accession>
<name>A0A0E0F0T2_9ORYZ</name>
<evidence type="ECO:0000256" key="3">
    <source>
        <dbReference type="ARBA" id="ARBA00023002"/>
    </source>
</evidence>
<comment type="function">
    <text evidence="5">Converts proline to delta-1-pyrroline-5-carboxylate.</text>
</comment>